<name>A0A4Q8BD33_9ACTN</name>
<evidence type="ECO:0000259" key="1">
    <source>
        <dbReference type="PROSITE" id="PS51186"/>
    </source>
</evidence>
<dbReference type="Proteomes" id="UP000294114">
    <property type="component" value="Unassembled WGS sequence"/>
</dbReference>
<keyword evidence="2" id="KW-0808">Transferase</keyword>
<evidence type="ECO:0000313" key="3">
    <source>
        <dbReference type="Proteomes" id="UP000294114"/>
    </source>
</evidence>
<dbReference type="EMBL" id="SHLD01000001">
    <property type="protein sequence ID" value="RZU74989.1"/>
    <property type="molecule type" value="Genomic_DNA"/>
</dbReference>
<dbReference type="PROSITE" id="PS51186">
    <property type="entry name" value="GNAT"/>
    <property type="match status" value="1"/>
</dbReference>
<keyword evidence="3" id="KW-1185">Reference proteome</keyword>
<comment type="caution">
    <text evidence="2">The sequence shown here is derived from an EMBL/GenBank/DDBJ whole genome shotgun (WGS) entry which is preliminary data.</text>
</comment>
<sequence>MLGMRWWAPIQQRGSPLGAIPGSYICWPVLHLENMLPFLAALAADPAQLTRRLTVAGTPFTIRALRADDGAALRSFLAGLSDTSRRYWHGDADPADEATGWIDGIGRYDKLRLVAHHADRTGHLDAVVDLSFALPPEAEPLRYAAYGLPLDPARTVRFGPCVADDWHGSGLAAALLPPTWDAVRLLERDRIVLLGGVHADNHRARRFYRRSGFVEAGTFTTDAGVSIDMALDLP</sequence>
<dbReference type="GO" id="GO:0016747">
    <property type="term" value="F:acyltransferase activity, transferring groups other than amino-acyl groups"/>
    <property type="evidence" value="ECO:0007669"/>
    <property type="project" value="InterPro"/>
</dbReference>
<gene>
    <name evidence="2" type="ORF">EV384_3497</name>
</gene>
<reference evidence="2 3" key="1">
    <citation type="submission" date="2019-02" db="EMBL/GenBank/DDBJ databases">
        <title>Sequencing the genomes of 1000 actinobacteria strains.</title>
        <authorList>
            <person name="Klenk H.-P."/>
        </authorList>
    </citation>
    <scope>NUCLEOTIDE SEQUENCE [LARGE SCALE GENOMIC DNA]</scope>
    <source>
        <strain evidence="2 3">DSM 45612</strain>
    </source>
</reference>
<dbReference type="SUPFAM" id="SSF55729">
    <property type="entry name" value="Acyl-CoA N-acyltransferases (Nat)"/>
    <property type="match status" value="1"/>
</dbReference>
<proteinExistence type="predicted"/>
<dbReference type="Gene3D" id="3.40.630.30">
    <property type="match status" value="1"/>
</dbReference>
<dbReference type="InterPro" id="IPR016181">
    <property type="entry name" value="Acyl_CoA_acyltransferase"/>
</dbReference>
<accession>A0A4Q8BD33</accession>
<protein>
    <submittedName>
        <fullName evidence="2">Acetyltransferase (GNAT) family protein</fullName>
    </submittedName>
</protein>
<organism evidence="2 3">
    <name type="scientific">Micromonospora kangleipakensis</name>
    <dbReference type="NCBI Taxonomy" id="1077942"/>
    <lineage>
        <taxon>Bacteria</taxon>
        <taxon>Bacillati</taxon>
        <taxon>Actinomycetota</taxon>
        <taxon>Actinomycetes</taxon>
        <taxon>Micromonosporales</taxon>
        <taxon>Micromonosporaceae</taxon>
        <taxon>Micromonospora</taxon>
    </lineage>
</organism>
<dbReference type="InterPro" id="IPR000182">
    <property type="entry name" value="GNAT_dom"/>
</dbReference>
<evidence type="ECO:0000313" key="2">
    <source>
        <dbReference type="EMBL" id="RZU74989.1"/>
    </source>
</evidence>
<feature type="domain" description="N-acetyltransferase" evidence="1">
    <location>
        <begin position="60"/>
        <end position="234"/>
    </location>
</feature>
<dbReference type="AlphaFoldDB" id="A0A4Q8BD33"/>